<evidence type="ECO:0000313" key="1">
    <source>
        <dbReference type="Proteomes" id="UP001652625"/>
    </source>
</evidence>
<accession>A0ABM4C914</accession>
<keyword evidence="1" id="KW-1185">Reference proteome</keyword>
<organism evidence="1 2">
    <name type="scientific">Hydra vulgaris</name>
    <name type="common">Hydra</name>
    <name type="synonym">Hydra attenuata</name>
    <dbReference type="NCBI Taxonomy" id="6087"/>
    <lineage>
        <taxon>Eukaryota</taxon>
        <taxon>Metazoa</taxon>
        <taxon>Cnidaria</taxon>
        <taxon>Hydrozoa</taxon>
        <taxon>Hydroidolina</taxon>
        <taxon>Anthoathecata</taxon>
        <taxon>Aplanulata</taxon>
        <taxon>Hydridae</taxon>
        <taxon>Hydra</taxon>
    </lineage>
</organism>
<gene>
    <name evidence="2" type="primary">LOC136082646</name>
</gene>
<dbReference type="PANTHER" id="PTHR45749:SF21">
    <property type="entry name" value="DUF4371 DOMAIN-CONTAINING PROTEIN"/>
    <property type="match status" value="1"/>
</dbReference>
<name>A0ABM4C914_HYDVU</name>
<proteinExistence type="predicted"/>
<dbReference type="PANTHER" id="PTHR45749">
    <property type="match status" value="1"/>
</dbReference>
<dbReference type="Proteomes" id="UP001652625">
    <property type="component" value="Chromosome 07"/>
</dbReference>
<dbReference type="GeneID" id="136082646"/>
<evidence type="ECO:0000313" key="2">
    <source>
        <dbReference type="RefSeq" id="XP_065658132.1"/>
    </source>
</evidence>
<dbReference type="RefSeq" id="XP_065658132.1">
    <property type="nucleotide sequence ID" value="XM_065802060.1"/>
</dbReference>
<reference evidence="2" key="1">
    <citation type="submission" date="2025-08" db="UniProtKB">
        <authorList>
            <consortium name="RefSeq"/>
        </authorList>
    </citation>
    <scope>IDENTIFICATION</scope>
</reference>
<protein>
    <submittedName>
        <fullName evidence="2">Uncharacterized protein LOC136082646</fullName>
    </submittedName>
</protein>
<sequence>MGKQGLVFRGTYEKCMENSDQKGNHRNFFAIVQEIARYNAELHAHMQTPLRKNERLMNEIKAANYHSISAGELTTTNQQILSLCMKYVNRKKEIREVFLDFLNLDRIIGKHIGESLMKFFCKSGIDLSSCKGQCCDGAPNMQSVKKGVASYILNGSLKAITTHCSSHFEFIIGIITLYRLLHPLSYITERLQGRTTNIVYAYSNIQETIDDLNHLRKNVEKET</sequence>